<proteinExistence type="predicted"/>
<name>A0A318RB64_WILLI</name>
<reference evidence="2 3" key="1">
    <citation type="submission" date="2018-06" db="EMBL/GenBank/DDBJ databases">
        <title>Genomic Encyclopedia of Type Strains, Phase IV (KMG-IV): sequencing the most valuable type-strain genomes for metagenomic binning, comparative biology and taxonomic classification.</title>
        <authorList>
            <person name="Goeker M."/>
        </authorList>
    </citation>
    <scope>NUCLEOTIDE SEQUENCE [LARGE SCALE GENOMIC DNA]</scope>
    <source>
        <strain evidence="2 3">DSM 45521</strain>
    </source>
</reference>
<evidence type="ECO:0000256" key="1">
    <source>
        <dbReference type="SAM" id="SignalP"/>
    </source>
</evidence>
<dbReference type="SUPFAM" id="SSF51126">
    <property type="entry name" value="Pectin lyase-like"/>
    <property type="match status" value="1"/>
</dbReference>
<feature type="signal peptide" evidence="1">
    <location>
        <begin position="1"/>
        <end position="25"/>
    </location>
</feature>
<dbReference type="InterPro" id="IPR010916">
    <property type="entry name" value="TonB_box_CS"/>
</dbReference>
<dbReference type="RefSeq" id="WP_110472515.1">
    <property type="nucleotide sequence ID" value="NZ_QJSP01000023.1"/>
</dbReference>
<keyword evidence="1" id="KW-0732">Signal</keyword>
<dbReference type="SMART" id="SM00710">
    <property type="entry name" value="PbH1"/>
    <property type="match status" value="8"/>
</dbReference>
<evidence type="ECO:0008006" key="4">
    <source>
        <dbReference type="Google" id="ProtNLM"/>
    </source>
</evidence>
<accession>A0A318RB64</accession>
<comment type="caution">
    <text evidence="2">The sequence shown here is derived from an EMBL/GenBank/DDBJ whole genome shotgun (WGS) entry which is preliminary data.</text>
</comment>
<evidence type="ECO:0000313" key="3">
    <source>
        <dbReference type="Proteomes" id="UP000247591"/>
    </source>
</evidence>
<dbReference type="PROSITE" id="PS00430">
    <property type="entry name" value="TONB_DEPENDENT_REC_1"/>
    <property type="match status" value="1"/>
</dbReference>
<sequence>MRTNILAAAVVTIVAALAVPTSAVAAPQGAEPTTWHVRAGASGGGDGSERSPFASLAAVQKASGPDDTIVVDPARSPLDGGILLKQGQRLIGGGAPVVGADPNSPRPRLTNTALLGSTGDAVTLAPGTEVRNLVIEGTNRSAIYGNDATGVTIAGNDISGSNRLCHDGFIIGPFQIPASIALREAIPKLPNFVVLNNGWAAVMLDYHRAAGAVTVEDNSVHDTACGDGIDVRTFGTATVTADLTGNDLSNINVGLAKLSVLAMGLQSNDTSSLTATLRGNTQRDIADPARSPLNKLADSEGVFINPLGDSHISVDVHDNTFARGDGNFSANGLEYVTTTGSPTSDVTVTNSTFTDVTGDVIESYNLSPDAARHSLTLDHVTGAHSEFPGAVLNPVVPANLGTCLVATGFGRGATTDLIVRNTTLRGCSADGLGVISYVPEGPEPSTARMSFDVRNSVIDGTAAHGINIINVGALTALQGRLENTTVINTTQAPIATANHGTIGEATLDFGGGPLGSAGGNCFTPGLRGPADLSPIPVTARHNWWGTAALPPAVTVPNAAPALPTSPRPDC</sequence>
<dbReference type="InterPro" id="IPR011050">
    <property type="entry name" value="Pectin_lyase_fold/virulence"/>
</dbReference>
<dbReference type="Proteomes" id="UP000247591">
    <property type="component" value="Unassembled WGS sequence"/>
</dbReference>
<gene>
    <name evidence="2" type="ORF">DFR67_12310</name>
</gene>
<dbReference type="InterPro" id="IPR012334">
    <property type="entry name" value="Pectin_lyas_fold"/>
</dbReference>
<protein>
    <recommendedName>
        <fullName evidence="4">Parallel beta helix pectate lyase-like protein</fullName>
    </recommendedName>
</protein>
<dbReference type="AlphaFoldDB" id="A0A318RB64"/>
<keyword evidence="3" id="KW-1185">Reference proteome</keyword>
<feature type="chain" id="PRO_5016430265" description="Parallel beta helix pectate lyase-like protein" evidence="1">
    <location>
        <begin position="26"/>
        <end position="570"/>
    </location>
</feature>
<dbReference type="Gene3D" id="2.160.20.10">
    <property type="entry name" value="Single-stranded right-handed beta-helix, Pectin lyase-like"/>
    <property type="match status" value="1"/>
</dbReference>
<evidence type="ECO:0000313" key="2">
    <source>
        <dbReference type="EMBL" id="PYE12287.1"/>
    </source>
</evidence>
<organism evidence="2 3">
    <name type="scientific">Williamsia limnetica</name>
    <dbReference type="NCBI Taxonomy" id="882452"/>
    <lineage>
        <taxon>Bacteria</taxon>
        <taxon>Bacillati</taxon>
        <taxon>Actinomycetota</taxon>
        <taxon>Actinomycetes</taxon>
        <taxon>Mycobacteriales</taxon>
        <taxon>Nocardiaceae</taxon>
        <taxon>Williamsia</taxon>
    </lineage>
</organism>
<dbReference type="OrthoDB" id="7057063at2"/>
<dbReference type="EMBL" id="QJSP01000023">
    <property type="protein sequence ID" value="PYE12287.1"/>
    <property type="molecule type" value="Genomic_DNA"/>
</dbReference>
<dbReference type="InterPro" id="IPR006626">
    <property type="entry name" value="PbH1"/>
</dbReference>